<name>A0A0K1EK08_CHOCO</name>
<keyword evidence="2" id="KW-1185">Reference proteome</keyword>
<dbReference type="Pfam" id="PF04493">
    <property type="entry name" value="Endonuclease_5"/>
    <property type="match status" value="1"/>
</dbReference>
<dbReference type="RefSeq" id="WP_050433011.1">
    <property type="nucleotide sequence ID" value="NZ_CP012159.1"/>
</dbReference>
<evidence type="ECO:0000313" key="1">
    <source>
        <dbReference type="EMBL" id="AKT41200.1"/>
    </source>
</evidence>
<dbReference type="PATRIC" id="fig|52.7.peg.5939"/>
<dbReference type="Gene3D" id="3.30.2170.10">
    <property type="entry name" value="archaeoglobus fulgidus dsm 4304 superfamily"/>
    <property type="match status" value="1"/>
</dbReference>
<gene>
    <name evidence="1" type="primary">nfi</name>
    <name evidence="1" type="ORF">CMC5_053610</name>
</gene>
<dbReference type="GO" id="GO:0006281">
    <property type="term" value="P:DNA repair"/>
    <property type="evidence" value="ECO:0007669"/>
    <property type="project" value="InterPro"/>
</dbReference>
<accession>A0A0K1EK08</accession>
<dbReference type="Proteomes" id="UP000067626">
    <property type="component" value="Chromosome"/>
</dbReference>
<dbReference type="InterPro" id="IPR007581">
    <property type="entry name" value="Endonuclease-V"/>
</dbReference>
<dbReference type="GO" id="GO:0004519">
    <property type="term" value="F:endonuclease activity"/>
    <property type="evidence" value="ECO:0007669"/>
    <property type="project" value="UniProtKB-KW"/>
</dbReference>
<dbReference type="KEGG" id="ccro:CMC5_053610"/>
<dbReference type="EMBL" id="CP012159">
    <property type="protein sequence ID" value="AKT41200.1"/>
    <property type="molecule type" value="Genomic_DNA"/>
</dbReference>
<dbReference type="AlphaFoldDB" id="A0A0K1EK08"/>
<dbReference type="STRING" id="52.CMC5_053610"/>
<reference evidence="1 2" key="1">
    <citation type="submission" date="2015-07" db="EMBL/GenBank/DDBJ databases">
        <title>Genome analysis of myxobacterium Chondromyces crocatus Cm c5 reveals a high potential for natural compound synthesis and the genetic basis for the loss of fruiting body formation.</title>
        <authorList>
            <person name="Zaburannyi N."/>
            <person name="Bunk B."/>
            <person name="Maier J."/>
            <person name="Overmann J."/>
            <person name="Mueller R."/>
        </authorList>
    </citation>
    <scope>NUCLEOTIDE SEQUENCE [LARGE SCALE GENOMIC DNA]</scope>
    <source>
        <strain evidence="1 2">Cm c5</strain>
    </source>
</reference>
<evidence type="ECO:0000313" key="2">
    <source>
        <dbReference type="Proteomes" id="UP000067626"/>
    </source>
</evidence>
<dbReference type="OrthoDB" id="2593273at2"/>
<sequence>MIACVDVSYGEHRAAAACVLLRSWEAEREDRAHLAHLDDVAPYQPGAFYLRELPCILAVLRQVEVPLTAIVIDGYVWLSSDGRPGLGARLFDALDDQVPVVGVAKTSFHGADDFAIPLLRGQSKKPLHVTAVGTEPANAAAWVQRMHGPHRIPTMLQRVDWLCRQANV</sequence>
<keyword evidence="1" id="KW-0378">Hydrolase</keyword>
<keyword evidence="1" id="KW-0255">Endonuclease</keyword>
<protein>
    <submittedName>
        <fullName evidence="1">Endonuclease V</fullName>
    </submittedName>
</protein>
<proteinExistence type="predicted"/>
<keyword evidence="1" id="KW-0540">Nuclease</keyword>
<organism evidence="1 2">
    <name type="scientific">Chondromyces crocatus</name>
    <dbReference type="NCBI Taxonomy" id="52"/>
    <lineage>
        <taxon>Bacteria</taxon>
        <taxon>Pseudomonadati</taxon>
        <taxon>Myxococcota</taxon>
        <taxon>Polyangia</taxon>
        <taxon>Polyangiales</taxon>
        <taxon>Polyangiaceae</taxon>
        <taxon>Chondromyces</taxon>
    </lineage>
</organism>